<dbReference type="HOGENOM" id="CLU_2902751_0_0_6"/>
<keyword evidence="1" id="KW-0472">Membrane</keyword>
<reference evidence="3" key="1">
    <citation type="submission" date="2014-09" db="EMBL/GenBank/DDBJ databases">
        <authorList>
            <person name="Gomez-Valero L."/>
        </authorList>
    </citation>
    <scope>NUCLEOTIDE SEQUENCE [LARGE SCALE GENOMIC DNA]</scope>
    <source>
        <strain evidence="3">ATCC33218</strain>
    </source>
</reference>
<dbReference type="AlphaFoldDB" id="A0A098GKZ2"/>
<sequence>MQMGLNNDDQKHERLDMPLPDKILCFHVNLYDSEFSILSYLTARIIYTYFLLWTCLNLQIAI</sequence>
<dbReference type="KEGG" id="tmc:LMI_2913"/>
<proteinExistence type="predicted"/>
<evidence type="ECO:0000256" key="1">
    <source>
        <dbReference type="SAM" id="Phobius"/>
    </source>
</evidence>
<dbReference type="EMBL" id="LN614830">
    <property type="protein sequence ID" value="CEG62151.1"/>
    <property type="molecule type" value="Genomic_DNA"/>
</dbReference>
<keyword evidence="1" id="KW-1133">Transmembrane helix</keyword>
<organism evidence="2 3">
    <name type="scientific">Legionella micdadei</name>
    <name type="common">Tatlockia micdadei</name>
    <dbReference type="NCBI Taxonomy" id="451"/>
    <lineage>
        <taxon>Bacteria</taxon>
        <taxon>Pseudomonadati</taxon>
        <taxon>Pseudomonadota</taxon>
        <taxon>Gammaproteobacteria</taxon>
        <taxon>Legionellales</taxon>
        <taxon>Legionellaceae</taxon>
        <taxon>Legionella</taxon>
    </lineage>
</organism>
<dbReference type="Proteomes" id="UP000032414">
    <property type="component" value="Chromosome I"/>
</dbReference>
<name>A0A098GKZ2_LEGMI</name>
<gene>
    <name evidence="2" type="ORF">LMI_2913</name>
</gene>
<evidence type="ECO:0000313" key="3">
    <source>
        <dbReference type="Proteomes" id="UP000032414"/>
    </source>
</evidence>
<accession>A0A098GKZ2</accession>
<evidence type="ECO:0000313" key="2">
    <source>
        <dbReference type="EMBL" id="CEG62151.1"/>
    </source>
</evidence>
<keyword evidence="1" id="KW-0812">Transmembrane</keyword>
<feature type="transmembrane region" description="Helical" evidence="1">
    <location>
        <begin position="37"/>
        <end position="56"/>
    </location>
</feature>
<protein>
    <submittedName>
        <fullName evidence="2">Uncharacterized protein</fullName>
    </submittedName>
</protein>